<evidence type="ECO:0000313" key="5">
    <source>
        <dbReference type="EMBL" id="HIT17570.1"/>
    </source>
</evidence>
<dbReference type="InterPro" id="IPR006439">
    <property type="entry name" value="HAD-SF_hydro_IA"/>
</dbReference>
<accession>A0A9D1G8X5</accession>
<proteinExistence type="predicted"/>
<evidence type="ECO:0000256" key="1">
    <source>
        <dbReference type="ARBA" id="ARBA00001946"/>
    </source>
</evidence>
<sequence length="245" mass="28907">NKMYRAIFFDLDGTLLGMDQHQFLKYYFETMFHFCKKHALNGSLVSEGIEKGTIAMIQNNGIQSNETVFWENFCKHTHYEKDYIEPILEQYYLTDFQKVKESCFVKKEAKVIIQTLKEKGYPLYLTTNAIFPKVAVLERLKWAQLNPLDFEYITTYENSHYCKPNPKYYQEVIQHFHFNPKEILMIGNDALEDGVIQSLHADCYLLKDSLLNESHLNNQIFKCTDIQELVLFIQNLPSLKEIKES</sequence>
<protein>
    <submittedName>
        <fullName evidence="5">HAD family hydrolase</fullName>
    </submittedName>
</protein>
<evidence type="ECO:0000256" key="3">
    <source>
        <dbReference type="ARBA" id="ARBA00022801"/>
    </source>
</evidence>
<dbReference type="SFLD" id="SFLDG01129">
    <property type="entry name" value="C1.5:_HAD__Beta-PGM__Phosphata"/>
    <property type="match status" value="1"/>
</dbReference>
<keyword evidence="4" id="KW-0460">Magnesium</keyword>
<reference evidence="5" key="1">
    <citation type="submission" date="2020-10" db="EMBL/GenBank/DDBJ databases">
        <authorList>
            <person name="Gilroy R."/>
        </authorList>
    </citation>
    <scope>NUCLEOTIDE SEQUENCE</scope>
    <source>
        <strain evidence="5">14508</strain>
    </source>
</reference>
<dbReference type="SFLD" id="SFLDS00003">
    <property type="entry name" value="Haloacid_Dehalogenase"/>
    <property type="match status" value="1"/>
</dbReference>
<dbReference type="GO" id="GO:0046872">
    <property type="term" value="F:metal ion binding"/>
    <property type="evidence" value="ECO:0007669"/>
    <property type="project" value="UniProtKB-KW"/>
</dbReference>
<dbReference type="GO" id="GO:0044281">
    <property type="term" value="P:small molecule metabolic process"/>
    <property type="evidence" value="ECO:0007669"/>
    <property type="project" value="UniProtKB-ARBA"/>
</dbReference>
<keyword evidence="2" id="KW-0479">Metal-binding</keyword>
<dbReference type="InterPro" id="IPR051400">
    <property type="entry name" value="HAD-like_hydrolase"/>
</dbReference>
<dbReference type="SUPFAM" id="SSF56784">
    <property type="entry name" value="HAD-like"/>
    <property type="match status" value="1"/>
</dbReference>
<dbReference type="Pfam" id="PF00702">
    <property type="entry name" value="Hydrolase"/>
    <property type="match status" value="1"/>
</dbReference>
<feature type="non-terminal residue" evidence="5">
    <location>
        <position position="1"/>
    </location>
</feature>
<gene>
    <name evidence="5" type="ORF">IAD04_04265</name>
</gene>
<evidence type="ECO:0000256" key="4">
    <source>
        <dbReference type="ARBA" id="ARBA00022842"/>
    </source>
</evidence>
<dbReference type="Gene3D" id="3.40.50.1000">
    <property type="entry name" value="HAD superfamily/HAD-like"/>
    <property type="match status" value="1"/>
</dbReference>
<dbReference type="AlphaFoldDB" id="A0A9D1G8X5"/>
<dbReference type="InterPro" id="IPR023214">
    <property type="entry name" value="HAD_sf"/>
</dbReference>
<organism evidence="5 6">
    <name type="scientific">Candidatus Caccosoma faecigallinarum</name>
    <dbReference type="NCBI Taxonomy" id="2840720"/>
    <lineage>
        <taxon>Bacteria</taxon>
        <taxon>Bacillati</taxon>
        <taxon>Bacillota</taxon>
        <taxon>Bacillota incertae sedis</taxon>
        <taxon>Candidatus Caccosoma</taxon>
    </lineage>
</organism>
<dbReference type="PANTHER" id="PTHR46470:SF2">
    <property type="entry name" value="GLYCERALDEHYDE 3-PHOSPHATE PHOSPHATASE"/>
    <property type="match status" value="1"/>
</dbReference>
<name>A0A9D1G8X5_9FIRM</name>
<dbReference type="InterPro" id="IPR036412">
    <property type="entry name" value="HAD-like_sf"/>
</dbReference>
<dbReference type="PRINTS" id="PR00413">
    <property type="entry name" value="HADHALOGNASE"/>
</dbReference>
<reference evidence="5" key="2">
    <citation type="journal article" date="2021" name="PeerJ">
        <title>Extensive microbial diversity within the chicken gut microbiome revealed by metagenomics and culture.</title>
        <authorList>
            <person name="Gilroy R."/>
            <person name="Ravi A."/>
            <person name="Getino M."/>
            <person name="Pursley I."/>
            <person name="Horton D.L."/>
            <person name="Alikhan N.F."/>
            <person name="Baker D."/>
            <person name="Gharbi K."/>
            <person name="Hall N."/>
            <person name="Watson M."/>
            <person name="Adriaenssens E.M."/>
            <person name="Foster-Nyarko E."/>
            <person name="Jarju S."/>
            <person name="Secka A."/>
            <person name="Antonio M."/>
            <person name="Oren A."/>
            <person name="Chaudhuri R.R."/>
            <person name="La Ragione R."/>
            <person name="Hildebrand F."/>
            <person name="Pallen M.J."/>
        </authorList>
    </citation>
    <scope>NUCLEOTIDE SEQUENCE</scope>
    <source>
        <strain evidence="5">14508</strain>
    </source>
</reference>
<dbReference type="Proteomes" id="UP000886893">
    <property type="component" value="Unassembled WGS sequence"/>
</dbReference>
<evidence type="ECO:0000313" key="6">
    <source>
        <dbReference type="Proteomes" id="UP000886893"/>
    </source>
</evidence>
<comment type="cofactor">
    <cofactor evidence="1">
        <name>Mg(2+)</name>
        <dbReference type="ChEBI" id="CHEBI:18420"/>
    </cofactor>
</comment>
<dbReference type="GO" id="GO:0016791">
    <property type="term" value="F:phosphatase activity"/>
    <property type="evidence" value="ECO:0007669"/>
    <property type="project" value="TreeGrafter"/>
</dbReference>
<dbReference type="EMBL" id="DVKI01000131">
    <property type="protein sequence ID" value="HIT17570.1"/>
    <property type="molecule type" value="Genomic_DNA"/>
</dbReference>
<dbReference type="PANTHER" id="PTHR46470">
    <property type="entry name" value="N-ACYLNEURAMINATE-9-PHOSPHATASE"/>
    <property type="match status" value="1"/>
</dbReference>
<evidence type="ECO:0000256" key="2">
    <source>
        <dbReference type="ARBA" id="ARBA00022723"/>
    </source>
</evidence>
<comment type="caution">
    <text evidence="5">The sequence shown here is derived from an EMBL/GenBank/DDBJ whole genome shotgun (WGS) entry which is preliminary data.</text>
</comment>
<keyword evidence="3 5" id="KW-0378">Hydrolase</keyword>